<reference evidence="1" key="1">
    <citation type="journal article" date="2019" name="bioRxiv">
        <title>The Genome of the Zebra Mussel, Dreissena polymorpha: A Resource for Invasive Species Research.</title>
        <authorList>
            <person name="McCartney M.A."/>
            <person name="Auch B."/>
            <person name="Kono T."/>
            <person name="Mallez S."/>
            <person name="Zhang Y."/>
            <person name="Obille A."/>
            <person name="Becker A."/>
            <person name="Abrahante J.E."/>
            <person name="Garbe J."/>
            <person name="Badalamenti J.P."/>
            <person name="Herman A."/>
            <person name="Mangelson H."/>
            <person name="Liachko I."/>
            <person name="Sullivan S."/>
            <person name="Sone E.D."/>
            <person name="Koren S."/>
            <person name="Silverstein K.A.T."/>
            <person name="Beckman K.B."/>
            <person name="Gohl D.M."/>
        </authorList>
    </citation>
    <scope>NUCLEOTIDE SEQUENCE</scope>
    <source>
        <strain evidence="1">Duluth1</strain>
        <tissue evidence="1">Whole animal</tissue>
    </source>
</reference>
<dbReference type="AlphaFoldDB" id="A0A9D4LQD2"/>
<gene>
    <name evidence="1" type="ORF">DPMN_024878</name>
</gene>
<proteinExistence type="predicted"/>
<dbReference type="Proteomes" id="UP000828390">
    <property type="component" value="Unassembled WGS sequence"/>
</dbReference>
<accession>A0A9D4LQD2</accession>
<keyword evidence="2" id="KW-1185">Reference proteome</keyword>
<comment type="caution">
    <text evidence="1">The sequence shown here is derived from an EMBL/GenBank/DDBJ whole genome shotgun (WGS) entry which is preliminary data.</text>
</comment>
<evidence type="ECO:0000313" key="1">
    <source>
        <dbReference type="EMBL" id="KAH3861924.1"/>
    </source>
</evidence>
<sequence length="22" mass="2623">MTFSDKQYLNPCRTENFGQKSK</sequence>
<reference evidence="1" key="2">
    <citation type="submission" date="2020-11" db="EMBL/GenBank/DDBJ databases">
        <authorList>
            <person name="McCartney M.A."/>
            <person name="Auch B."/>
            <person name="Kono T."/>
            <person name="Mallez S."/>
            <person name="Becker A."/>
            <person name="Gohl D.M."/>
            <person name="Silverstein K.A.T."/>
            <person name="Koren S."/>
            <person name="Bechman K.B."/>
            <person name="Herman A."/>
            <person name="Abrahante J.E."/>
            <person name="Garbe J."/>
        </authorList>
    </citation>
    <scope>NUCLEOTIDE SEQUENCE</scope>
    <source>
        <strain evidence="1">Duluth1</strain>
        <tissue evidence="1">Whole animal</tissue>
    </source>
</reference>
<organism evidence="1 2">
    <name type="scientific">Dreissena polymorpha</name>
    <name type="common">Zebra mussel</name>
    <name type="synonym">Mytilus polymorpha</name>
    <dbReference type="NCBI Taxonomy" id="45954"/>
    <lineage>
        <taxon>Eukaryota</taxon>
        <taxon>Metazoa</taxon>
        <taxon>Spiralia</taxon>
        <taxon>Lophotrochozoa</taxon>
        <taxon>Mollusca</taxon>
        <taxon>Bivalvia</taxon>
        <taxon>Autobranchia</taxon>
        <taxon>Heteroconchia</taxon>
        <taxon>Euheterodonta</taxon>
        <taxon>Imparidentia</taxon>
        <taxon>Neoheterodontei</taxon>
        <taxon>Myida</taxon>
        <taxon>Dreissenoidea</taxon>
        <taxon>Dreissenidae</taxon>
        <taxon>Dreissena</taxon>
    </lineage>
</organism>
<dbReference type="EMBL" id="JAIWYP010000002">
    <property type="protein sequence ID" value="KAH3861924.1"/>
    <property type="molecule type" value="Genomic_DNA"/>
</dbReference>
<name>A0A9D4LQD2_DREPO</name>
<protein>
    <submittedName>
        <fullName evidence="1">Uncharacterized protein</fullName>
    </submittedName>
</protein>
<evidence type="ECO:0000313" key="2">
    <source>
        <dbReference type="Proteomes" id="UP000828390"/>
    </source>
</evidence>